<protein>
    <submittedName>
        <fullName evidence="1">Phosphonate ABC transporter, periplasmic substrate-binding protein</fullName>
    </submittedName>
</protein>
<dbReference type="KEGG" id="adz:ADFLV_1706"/>
<dbReference type="Proteomes" id="UP000503313">
    <property type="component" value="Chromosome"/>
</dbReference>
<dbReference type="AlphaFoldDB" id="A0AAE7BEA8"/>
<reference evidence="1 2" key="1">
    <citation type="submission" date="2020-05" db="EMBL/GenBank/DDBJ databases">
        <title>Complete genome sequencing of Campylobacter and Arcobacter type strains.</title>
        <authorList>
            <person name="Miller W.G."/>
            <person name="Yee E."/>
        </authorList>
    </citation>
    <scope>NUCLEOTIDE SEQUENCE [LARGE SCALE GENOMIC DNA]</scope>
    <source>
        <strain evidence="1 2">LMG 25694</strain>
    </source>
</reference>
<dbReference type="EMBL" id="CP053835">
    <property type="protein sequence ID" value="QKF77726.1"/>
    <property type="molecule type" value="Genomic_DNA"/>
</dbReference>
<evidence type="ECO:0000313" key="2">
    <source>
        <dbReference type="Proteomes" id="UP000503313"/>
    </source>
</evidence>
<organism evidence="1 2">
    <name type="scientific">Arcobacter defluvii</name>
    <dbReference type="NCBI Taxonomy" id="873191"/>
    <lineage>
        <taxon>Bacteria</taxon>
        <taxon>Pseudomonadati</taxon>
        <taxon>Campylobacterota</taxon>
        <taxon>Epsilonproteobacteria</taxon>
        <taxon>Campylobacterales</taxon>
        <taxon>Arcobacteraceae</taxon>
        <taxon>Arcobacter</taxon>
    </lineage>
</organism>
<accession>A0AAE7BEA8</accession>
<name>A0AAE7BEA8_9BACT</name>
<proteinExistence type="predicted"/>
<sequence>MKKLNIIVFIVILFFLNGCEDTSNNYSPTYQKNKVLDKKIYILGVHPLHNPKHLFEVYQPLVDYLNENLKDITIQLEASRNYDSFNEKLSLRHFAFALPNPYQTLKSLDYGYKIFGKMADDEKFKGIIIVRKDSNIIDFKDLKDKKISYPASTALAATMLPQYFLYENGIDINKDLKNIYVGSQESAIMSVYLKATDLGATWTQPWEIFKKDRPNIANELKVLWETKSLPNNGLVARNDVPEELINRIGNLLFNMHLDSKGMLILKKINLTHFEKANSETYDEVKDFINKFEKDIRVIK</sequence>
<keyword evidence="2" id="KW-1185">Reference proteome</keyword>
<dbReference type="PANTHER" id="PTHR35841:SF1">
    <property type="entry name" value="PHOSPHONATES-BINDING PERIPLASMIC PROTEIN"/>
    <property type="match status" value="1"/>
</dbReference>
<dbReference type="Gene3D" id="3.40.190.10">
    <property type="entry name" value="Periplasmic binding protein-like II"/>
    <property type="match status" value="2"/>
</dbReference>
<dbReference type="Pfam" id="PF12974">
    <property type="entry name" value="Phosphonate-bd"/>
    <property type="match status" value="1"/>
</dbReference>
<evidence type="ECO:0000313" key="1">
    <source>
        <dbReference type="EMBL" id="QKF77726.1"/>
    </source>
</evidence>
<dbReference type="PANTHER" id="PTHR35841">
    <property type="entry name" value="PHOSPHONATES-BINDING PERIPLASMIC PROTEIN"/>
    <property type="match status" value="1"/>
</dbReference>
<gene>
    <name evidence="1" type="ORF">ADFLV_1706</name>
</gene>
<dbReference type="SUPFAM" id="SSF53850">
    <property type="entry name" value="Periplasmic binding protein-like II"/>
    <property type="match status" value="1"/>
</dbReference>
<dbReference type="RefSeq" id="WP_129010627.1">
    <property type="nucleotide sequence ID" value="NZ_CP053835.1"/>
</dbReference>